<dbReference type="Proteomes" id="UP001153069">
    <property type="component" value="Unassembled WGS sequence"/>
</dbReference>
<evidence type="ECO:0000256" key="2">
    <source>
        <dbReference type="SAM" id="MobiDB-lite"/>
    </source>
</evidence>
<feature type="compositionally biased region" description="Pro residues" evidence="2">
    <location>
        <begin position="33"/>
        <end position="42"/>
    </location>
</feature>
<name>A0A9N8E745_9STRA</name>
<feature type="region of interest" description="Disordered" evidence="2">
    <location>
        <begin position="373"/>
        <end position="399"/>
    </location>
</feature>
<organism evidence="3 4">
    <name type="scientific">Seminavis robusta</name>
    <dbReference type="NCBI Taxonomy" id="568900"/>
    <lineage>
        <taxon>Eukaryota</taxon>
        <taxon>Sar</taxon>
        <taxon>Stramenopiles</taxon>
        <taxon>Ochrophyta</taxon>
        <taxon>Bacillariophyta</taxon>
        <taxon>Bacillariophyceae</taxon>
        <taxon>Bacillariophycidae</taxon>
        <taxon>Naviculales</taxon>
        <taxon>Naviculaceae</taxon>
        <taxon>Seminavis</taxon>
    </lineage>
</organism>
<sequence length="481" mass="54560">MANRVEVLAQQAMSSSDDDDDCIGSGTMKGPVAAPPPPPPPVEGQKTSQVVVAHKSANQVYLDLKNHKGVLLMLCLGLKSADGTRDLGDLSVEPYCSLHKRVAPNFKVNNPTMADEVIRRFHDLGLKKIPKPKNWKAQALKKWLIDNPIADETDIAWLMKQEEALFNAVKNQMNESDKQKEADAKTTNSPWKKKDDYLRMYIAAMHDKVRTALLKSGFTLTRMELDARNNEARPDLFFAALTDLYNDDDFIAKVEALPDLHEDFQLEYEINTLDVPAPASEDHIKRKWNDCKAKLAKIVSRFERSGTGDGHMAEQDNELAEGETELRSGQRSSYIHDHLGEQPHLLYLWHLADKYDVLNHVIVRLSEDVAATGDEVATDTAKTQRKRKGNSAGEDDSATEFRRDISMAQKEQAYQTMVESYQRANEKLLDYKLDYARVERSGYSMEAQLYQEQIKVQEEIAADLKKRISDWNKKPKAQQKK</sequence>
<evidence type="ECO:0000256" key="1">
    <source>
        <dbReference type="SAM" id="Coils"/>
    </source>
</evidence>
<gene>
    <name evidence="3" type="ORF">SEMRO_616_G175940.2</name>
</gene>
<reference evidence="3" key="1">
    <citation type="submission" date="2020-06" db="EMBL/GenBank/DDBJ databases">
        <authorList>
            <consortium name="Plant Systems Biology data submission"/>
        </authorList>
    </citation>
    <scope>NUCLEOTIDE SEQUENCE</scope>
    <source>
        <strain evidence="3">D6</strain>
    </source>
</reference>
<proteinExistence type="predicted"/>
<evidence type="ECO:0000313" key="4">
    <source>
        <dbReference type="Proteomes" id="UP001153069"/>
    </source>
</evidence>
<keyword evidence="4" id="KW-1185">Reference proteome</keyword>
<feature type="coiled-coil region" evidence="1">
    <location>
        <begin position="407"/>
        <end position="474"/>
    </location>
</feature>
<keyword evidence="1" id="KW-0175">Coiled coil</keyword>
<dbReference type="AlphaFoldDB" id="A0A9N8E745"/>
<accession>A0A9N8E745</accession>
<evidence type="ECO:0000313" key="3">
    <source>
        <dbReference type="EMBL" id="CAB9513826.1"/>
    </source>
</evidence>
<feature type="region of interest" description="Disordered" evidence="2">
    <location>
        <begin position="1"/>
        <end position="46"/>
    </location>
</feature>
<dbReference type="EMBL" id="CAICTM010000615">
    <property type="protein sequence ID" value="CAB9513826.1"/>
    <property type="molecule type" value="Genomic_DNA"/>
</dbReference>
<protein>
    <submittedName>
        <fullName evidence="3">Uncharacterized protein</fullName>
    </submittedName>
</protein>
<comment type="caution">
    <text evidence="3">The sequence shown here is derived from an EMBL/GenBank/DDBJ whole genome shotgun (WGS) entry which is preliminary data.</text>
</comment>